<feature type="domain" description="HD-GYP" evidence="1">
    <location>
        <begin position="135"/>
        <end position="330"/>
    </location>
</feature>
<dbReference type="PANTHER" id="PTHR43155:SF2">
    <property type="entry name" value="CYCLIC DI-GMP PHOSPHODIESTERASE PA4108"/>
    <property type="match status" value="1"/>
</dbReference>
<dbReference type="Pfam" id="PF13487">
    <property type="entry name" value="HD_5"/>
    <property type="match status" value="1"/>
</dbReference>
<dbReference type="Gene3D" id="1.10.3210.10">
    <property type="entry name" value="Hypothetical protein af1432"/>
    <property type="match status" value="1"/>
</dbReference>
<dbReference type="InterPro" id="IPR003607">
    <property type="entry name" value="HD/PDEase_dom"/>
</dbReference>
<organism evidence="2 3">
    <name type="scientific">Anaerocolumna aminovalerica</name>
    <dbReference type="NCBI Taxonomy" id="1527"/>
    <lineage>
        <taxon>Bacteria</taxon>
        <taxon>Bacillati</taxon>
        <taxon>Bacillota</taxon>
        <taxon>Clostridia</taxon>
        <taxon>Lachnospirales</taxon>
        <taxon>Lachnospiraceae</taxon>
        <taxon>Anaerocolumna</taxon>
    </lineage>
</organism>
<evidence type="ECO:0000259" key="1">
    <source>
        <dbReference type="PROSITE" id="PS51832"/>
    </source>
</evidence>
<dbReference type="SMART" id="SM00471">
    <property type="entry name" value="HDc"/>
    <property type="match status" value="1"/>
</dbReference>
<keyword evidence="3" id="KW-1185">Reference proteome</keyword>
<reference evidence="2 3" key="1">
    <citation type="submission" date="2016-10" db="EMBL/GenBank/DDBJ databases">
        <authorList>
            <person name="de Groot N.N."/>
        </authorList>
    </citation>
    <scope>NUCLEOTIDE SEQUENCE [LARGE SCALE GENOMIC DNA]</scope>
    <source>
        <strain evidence="2 3">DSM 1283</strain>
    </source>
</reference>
<dbReference type="STRING" id="1527.SAMN04489757_10458"/>
<gene>
    <name evidence="2" type="ORF">SAMN04489757_10458</name>
</gene>
<accession>A0A1I5CW50</accession>
<dbReference type="SUPFAM" id="SSF109604">
    <property type="entry name" value="HD-domain/PDEase-like"/>
    <property type="match status" value="1"/>
</dbReference>
<name>A0A1I5CW50_9FIRM</name>
<dbReference type="InterPro" id="IPR006675">
    <property type="entry name" value="HDIG_dom"/>
</dbReference>
<dbReference type="InterPro" id="IPR037522">
    <property type="entry name" value="HD_GYP_dom"/>
</dbReference>
<dbReference type="PANTHER" id="PTHR43155">
    <property type="entry name" value="CYCLIC DI-GMP PHOSPHODIESTERASE PA4108-RELATED"/>
    <property type="match status" value="1"/>
</dbReference>
<dbReference type="AlphaFoldDB" id="A0A1I5CW50"/>
<evidence type="ECO:0000313" key="3">
    <source>
        <dbReference type="Proteomes" id="UP000198806"/>
    </source>
</evidence>
<dbReference type="EMBL" id="FOWD01000004">
    <property type="protein sequence ID" value="SFN91147.1"/>
    <property type="molecule type" value="Genomic_DNA"/>
</dbReference>
<dbReference type="PROSITE" id="PS51832">
    <property type="entry name" value="HD_GYP"/>
    <property type="match status" value="1"/>
</dbReference>
<protein>
    <submittedName>
        <fullName evidence="2">HDIG domain-containing protein</fullName>
    </submittedName>
</protein>
<evidence type="ECO:0000313" key="2">
    <source>
        <dbReference type="EMBL" id="SFN91147.1"/>
    </source>
</evidence>
<dbReference type="OrthoDB" id="9804747at2"/>
<sequence length="372" mass="43081">MNIERISSEQAVVGMISATDIFAKNKLLIEKNTELTERSIIRLKLYGVRELKVFASNEKNAYVQEEEEHIPQDEPVSEDNMSYHEKVRRTKEFICFQDSIVSYANSLKNYLDTIIKDNEQLDTERLVSEIEAILVESRNGLHVIDMLNCMRTYDDDTYIHSVNVALLCYIMGGWMRYSLSETRLLALSGLLHDIGKLMIPQELITKPSQLTPEEYLRVKEHTNKGYFILKHQDLDVRVKRAALMHHEKCDGSGYPLGLTRSQIEPFAKIVAIADIYEAMTAKRVYRGRICPFEVIAIFEKEGLQKYDPVYLLTFLERVIEAYINNWVLLSNEEKAEIIMINKYDLAKPVVRTQNSDFIDLSKERDIDILAII</sequence>
<dbReference type="Proteomes" id="UP000198806">
    <property type="component" value="Unassembled WGS sequence"/>
</dbReference>
<dbReference type="RefSeq" id="WP_091684393.1">
    <property type="nucleotide sequence ID" value="NZ_BAABFM010000079.1"/>
</dbReference>
<dbReference type="NCBIfam" id="TIGR00277">
    <property type="entry name" value="HDIG"/>
    <property type="match status" value="1"/>
</dbReference>
<proteinExistence type="predicted"/>
<dbReference type="CDD" id="cd00077">
    <property type="entry name" value="HDc"/>
    <property type="match status" value="1"/>
</dbReference>